<dbReference type="Proteomes" id="UP000663824">
    <property type="component" value="Unassembled WGS sequence"/>
</dbReference>
<evidence type="ECO:0000256" key="1">
    <source>
        <dbReference type="SAM" id="MobiDB-lite"/>
    </source>
</evidence>
<feature type="region of interest" description="Disordered" evidence="1">
    <location>
        <begin position="132"/>
        <end position="197"/>
    </location>
</feature>
<proteinExistence type="predicted"/>
<dbReference type="AlphaFoldDB" id="A0A816MA76"/>
<accession>A0A816MA76</accession>
<comment type="caution">
    <text evidence="2">The sequence shown here is derived from an EMBL/GenBank/DDBJ whole genome shotgun (WGS) entry which is preliminary data.</text>
</comment>
<gene>
    <name evidence="2" type="ORF">MBJ925_LOCUS7346</name>
</gene>
<reference evidence="2" key="1">
    <citation type="submission" date="2021-02" db="EMBL/GenBank/DDBJ databases">
        <authorList>
            <person name="Nowell W R."/>
        </authorList>
    </citation>
    <scope>NUCLEOTIDE SEQUENCE</scope>
</reference>
<feature type="compositionally biased region" description="Low complexity" evidence="1">
    <location>
        <begin position="30"/>
        <end position="43"/>
    </location>
</feature>
<feature type="compositionally biased region" description="Polar residues" evidence="1">
    <location>
        <begin position="16"/>
        <end position="25"/>
    </location>
</feature>
<protein>
    <submittedName>
        <fullName evidence="2">Uncharacterized protein</fullName>
    </submittedName>
</protein>
<feature type="compositionally biased region" description="Polar residues" evidence="1">
    <location>
        <begin position="61"/>
        <end position="81"/>
    </location>
</feature>
<dbReference type="EMBL" id="CAJNRE010002503">
    <property type="protein sequence ID" value="CAF1982200.1"/>
    <property type="molecule type" value="Genomic_DNA"/>
</dbReference>
<feature type="compositionally biased region" description="Basic residues" evidence="1">
    <location>
        <begin position="146"/>
        <end position="156"/>
    </location>
</feature>
<feature type="non-terminal residue" evidence="2">
    <location>
        <position position="1"/>
    </location>
</feature>
<organism evidence="2 3">
    <name type="scientific">Rotaria magnacalcarata</name>
    <dbReference type="NCBI Taxonomy" id="392030"/>
    <lineage>
        <taxon>Eukaryota</taxon>
        <taxon>Metazoa</taxon>
        <taxon>Spiralia</taxon>
        <taxon>Gnathifera</taxon>
        <taxon>Rotifera</taxon>
        <taxon>Eurotatoria</taxon>
        <taxon>Bdelloidea</taxon>
        <taxon>Philodinida</taxon>
        <taxon>Philodinidae</taxon>
        <taxon>Rotaria</taxon>
    </lineage>
</organism>
<name>A0A816MA76_9BILA</name>
<evidence type="ECO:0000313" key="3">
    <source>
        <dbReference type="Proteomes" id="UP000663824"/>
    </source>
</evidence>
<sequence length="197" mass="21938">KSTSNRRRNVTNNANDYQTRYTSTGFPHISNHNTTTTTTTNSTLRHFVSPSNNDTHRAYSDNENLNANTEHNRNWGSTSLNDLVMSTPMRPSQSLSSSGILADYATPGSISPNSGYGSTQNVVLQQNRLNSQGQVLQRNRTSVKQVKQKSAAKKKIGNIQGQYSDEEEDNDSAEGHDSPVSDNYRPQPPTRFANRYQ</sequence>
<feature type="region of interest" description="Disordered" evidence="1">
    <location>
        <begin position="1"/>
        <end position="96"/>
    </location>
</feature>
<evidence type="ECO:0000313" key="2">
    <source>
        <dbReference type="EMBL" id="CAF1982200.1"/>
    </source>
</evidence>